<proteinExistence type="predicted"/>
<dbReference type="SMART" id="SM00855">
    <property type="entry name" value="PGAM"/>
    <property type="match status" value="1"/>
</dbReference>
<dbReference type="PANTHER" id="PTHR48100:SF44">
    <property type="entry name" value="PHOSPHATASE C1620.13-RELATED"/>
    <property type="match status" value="1"/>
</dbReference>
<evidence type="ECO:0000313" key="1">
    <source>
        <dbReference type="EMBL" id="MCQ8896855.1"/>
    </source>
</evidence>
<dbReference type="InterPro" id="IPR029033">
    <property type="entry name" value="His_PPase_superfam"/>
</dbReference>
<dbReference type="Gene3D" id="3.40.50.1240">
    <property type="entry name" value="Phosphoglycerate mutase-like"/>
    <property type="match status" value="1"/>
</dbReference>
<keyword evidence="2" id="KW-1185">Reference proteome</keyword>
<dbReference type="RefSeq" id="WP_256764647.1">
    <property type="nucleotide sequence ID" value="NZ_JANIGO010000003.1"/>
</dbReference>
<gene>
    <name evidence="1" type="ORF">NQT62_10480</name>
</gene>
<dbReference type="Pfam" id="PF00300">
    <property type="entry name" value="His_Phos_1"/>
    <property type="match status" value="1"/>
</dbReference>
<organism evidence="1 2">
    <name type="scientific">Limnobacter humi</name>
    <dbReference type="NCBI Taxonomy" id="1778671"/>
    <lineage>
        <taxon>Bacteria</taxon>
        <taxon>Pseudomonadati</taxon>
        <taxon>Pseudomonadota</taxon>
        <taxon>Betaproteobacteria</taxon>
        <taxon>Burkholderiales</taxon>
        <taxon>Burkholderiaceae</taxon>
        <taxon>Limnobacter</taxon>
    </lineage>
</organism>
<dbReference type="PROSITE" id="PS00175">
    <property type="entry name" value="PG_MUTASE"/>
    <property type="match status" value="1"/>
</dbReference>
<dbReference type="InterPro" id="IPR013078">
    <property type="entry name" value="His_Pase_superF_clade-1"/>
</dbReference>
<comment type="caution">
    <text evidence="1">The sequence shown here is derived from an EMBL/GenBank/DDBJ whole genome shotgun (WGS) entry which is preliminary data.</text>
</comment>
<reference evidence="1 2" key="1">
    <citation type="submission" date="2022-07" db="EMBL/GenBank/DDBJ databases">
        <authorList>
            <person name="Xamxidin M."/>
            <person name="Wu M."/>
        </authorList>
    </citation>
    <scope>NUCLEOTIDE SEQUENCE [LARGE SCALE GENOMIC DNA]</scope>
    <source>
        <strain evidence="1 2">NBRC 111650</strain>
    </source>
</reference>
<accession>A0ABT1WH92</accession>
<dbReference type="InterPro" id="IPR001345">
    <property type="entry name" value="PG/BPGM_mutase_AS"/>
</dbReference>
<sequence>MKDLLAAWPKAMDATRFILVRHGETDWNQEKRFQGHTDIPLNTRGLHQARQVANCLRELETALGCPHGLYQQGVSSDLNRALTTAKLIHGSRPTPLHITTALRERDYGHLSGLTGDEMHAKSPAEFAALKVRDPETVIQGGESLIQFSQRVVTCVQGLHQAHAGQTLLLVAHGGVLDSIYRHCTDEPLHKPRAWLLPNCGIHVVDIHANGRRNIVHWAYTDHLTGTDGNPAADEVDGRVA</sequence>
<protein>
    <submittedName>
        <fullName evidence="1">Histidine phosphatase family protein</fullName>
    </submittedName>
</protein>
<dbReference type="SUPFAM" id="SSF53254">
    <property type="entry name" value="Phosphoglycerate mutase-like"/>
    <property type="match status" value="1"/>
</dbReference>
<dbReference type="PANTHER" id="PTHR48100">
    <property type="entry name" value="BROAD-SPECIFICITY PHOSPHATASE YOR283W-RELATED"/>
    <property type="match status" value="1"/>
</dbReference>
<dbReference type="EMBL" id="JANIGO010000003">
    <property type="protein sequence ID" value="MCQ8896855.1"/>
    <property type="molecule type" value="Genomic_DNA"/>
</dbReference>
<dbReference type="Proteomes" id="UP001204142">
    <property type="component" value="Unassembled WGS sequence"/>
</dbReference>
<dbReference type="CDD" id="cd07067">
    <property type="entry name" value="HP_PGM_like"/>
    <property type="match status" value="1"/>
</dbReference>
<evidence type="ECO:0000313" key="2">
    <source>
        <dbReference type="Proteomes" id="UP001204142"/>
    </source>
</evidence>
<dbReference type="InterPro" id="IPR050275">
    <property type="entry name" value="PGM_Phosphatase"/>
</dbReference>
<name>A0ABT1WH92_9BURK</name>